<dbReference type="EMBL" id="JBHSPR010000055">
    <property type="protein sequence ID" value="MFC6022160.1"/>
    <property type="molecule type" value="Genomic_DNA"/>
</dbReference>
<dbReference type="Pfam" id="PF00553">
    <property type="entry name" value="CBM_2"/>
    <property type="match status" value="1"/>
</dbReference>
<dbReference type="SUPFAM" id="SSF53474">
    <property type="entry name" value="alpha/beta-Hydrolases"/>
    <property type="match status" value="1"/>
</dbReference>
<dbReference type="InterPro" id="IPR012291">
    <property type="entry name" value="CBM2_carb-bd_dom_sf"/>
</dbReference>
<dbReference type="Proteomes" id="UP001596203">
    <property type="component" value="Unassembled WGS sequence"/>
</dbReference>
<gene>
    <name evidence="3" type="ORF">ACFP2T_39105</name>
</gene>
<dbReference type="InterPro" id="IPR029058">
    <property type="entry name" value="AB_hydrolase_fold"/>
</dbReference>
<accession>A0ABW1KL02</accession>
<feature type="region of interest" description="Disordered" evidence="1">
    <location>
        <begin position="213"/>
        <end position="233"/>
    </location>
</feature>
<name>A0ABW1KL02_9ACTN</name>
<evidence type="ECO:0000259" key="2">
    <source>
        <dbReference type="PROSITE" id="PS51173"/>
    </source>
</evidence>
<dbReference type="SUPFAM" id="SSF49384">
    <property type="entry name" value="Carbohydrate-binding domain"/>
    <property type="match status" value="1"/>
</dbReference>
<dbReference type="SMART" id="SM00637">
    <property type="entry name" value="CBD_II"/>
    <property type="match status" value="1"/>
</dbReference>
<sequence>MGADGGAAAEVAVAPATAGSGRARSDGRLTADTTLSYVNFGEQIKQWTNLHALSQTPTYTDYPQSSATRTRYGSAGGTAPVEAISFQGYGHSIPFDEAQAVRFLGLDNANPTPPVPTTTPGTTTPPTSPPPADAGCTASVSLNSWTGGFVATVRVTAGSAGTSGWTVSMNLPAGSSVTNTWNASASGSTGAVRFTNVGFNDRLTPGQATEFGFQGSGSGSGMSPACTATVPSA</sequence>
<dbReference type="RefSeq" id="WP_377431403.1">
    <property type="nucleotide sequence ID" value="NZ_JBHSPR010000055.1"/>
</dbReference>
<evidence type="ECO:0000313" key="4">
    <source>
        <dbReference type="Proteomes" id="UP001596203"/>
    </source>
</evidence>
<feature type="domain" description="CBM2" evidence="2">
    <location>
        <begin position="129"/>
        <end position="233"/>
    </location>
</feature>
<feature type="region of interest" description="Disordered" evidence="1">
    <location>
        <begin position="107"/>
        <end position="135"/>
    </location>
</feature>
<dbReference type="InterPro" id="IPR001919">
    <property type="entry name" value="CBD2"/>
</dbReference>
<keyword evidence="4" id="KW-1185">Reference proteome</keyword>
<organism evidence="3 4">
    <name type="scientific">Plantactinospora solaniradicis</name>
    <dbReference type="NCBI Taxonomy" id="1723736"/>
    <lineage>
        <taxon>Bacteria</taxon>
        <taxon>Bacillati</taxon>
        <taxon>Actinomycetota</taxon>
        <taxon>Actinomycetes</taxon>
        <taxon>Micromonosporales</taxon>
        <taxon>Micromonosporaceae</taxon>
        <taxon>Plantactinospora</taxon>
    </lineage>
</organism>
<reference evidence="4" key="1">
    <citation type="journal article" date="2019" name="Int. J. Syst. Evol. Microbiol.">
        <title>The Global Catalogue of Microorganisms (GCM) 10K type strain sequencing project: providing services to taxonomists for standard genome sequencing and annotation.</title>
        <authorList>
            <consortium name="The Broad Institute Genomics Platform"/>
            <consortium name="The Broad Institute Genome Sequencing Center for Infectious Disease"/>
            <person name="Wu L."/>
            <person name="Ma J."/>
        </authorList>
    </citation>
    <scope>NUCLEOTIDE SEQUENCE [LARGE SCALE GENOMIC DNA]</scope>
    <source>
        <strain evidence="4">ZS-35-S2</strain>
    </source>
</reference>
<dbReference type="Gene3D" id="2.60.40.290">
    <property type="match status" value="1"/>
</dbReference>
<comment type="caution">
    <text evidence="3">The sequence shown here is derived from an EMBL/GenBank/DDBJ whole genome shotgun (WGS) entry which is preliminary data.</text>
</comment>
<evidence type="ECO:0000313" key="3">
    <source>
        <dbReference type="EMBL" id="MFC6022160.1"/>
    </source>
</evidence>
<dbReference type="PROSITE" id="PS51173">
    <property type="entry name" value="CBM2"/>
    <property type="match status" value="1"/>
</dbReference>
<dbReference type="InterPro" id="IPR008965">
    <property type="entry name" value="CBM2/CBM3_carb-bd_dom_sf"/>
</dbReference>
<protein>
    <submittedName>
        <fullName evidence="3">Cellulose binding domain-containing protein</fullName>
    </submittedName>
</protein>
<proteinExistence type="predicted"/>
<evidence type="ECO:0000256" key="1">
    <source>
        <dbReference type="SAM" id="MobiDB-lite"/>
    </source>
</evidence>